<keyword evidence="2" id="KW-1185">Reference proteome</keyword>
<proteinExistence type="predicted"/>
<evidence type="ECO:0000313" key="2">
    <source>
        <dbReference type="Proteomes" id="UP001163603"/>
    </source>
</evidence>
<gene>
    <name evidence="1" type="ORF">Pint_00868</name>
</gene>
<comment type="caution">
    <text evidence="1">The sequence shown here is derived from an EMBL/GenBank/DDBJ whole genome shotgun (WGS) entry which is preliminary data.</text>
</comment>
<organism evidence="1 2">
    <name type="scientific">Pistacia integerrima</name>
    <dbReference type="NCBI Taxonomy" id="434235"/>
    <lineage>
        <taxon>Eukaryota</taxon>
        <taxon>Viridiplantae</taxon>
        <taxon>Streptophyta</taxon>
        <taxon>Embryophyta</taxon>
        <taxon>Tracheophyta</taxon>
        <taxon>Spermatophyta</taxon>
        <taxon>Magnoliopsida</taxon>
        <taxon>eudicotyledons</taxon>
        <taxon>Gunneridae</taxon>
        <taxon>Pentapetalae</taxon>
        <taxon>rosids</taxon>
        <taxon>malvids</taxon>
        <taxon>Sapindales</taxon>
        <taxon>Anacardiaceae</taxon>
        <taxon>Pistacia</taxon>
    </lineage>
</organism>
<name>A0ACC0ZLE0_9ROSI</name>
<accession>A0ACC0ZLE0</accession>
<reference evidence="2" key="1">
    <citation type="journal article" date="2023" name="G3 (Bethesda)">
        <title>Genome assembly and association tests identify interacting loci associated with vigor, precocity, and sex in interspecific pistachio rootstocks.</title>
        <authorList>
            <person name="Palmer W."/>
            <person name="Jacygrad E."/>
            <person name="Sagayaradj S."/>
            <person name="Cavanaugh K."/>
            <person name="Han R."/>
            <person name="Bertier L."/>
            <person name="Beede B."/>
            <person name="Kafkas S."/>
            <person name="Golino D."/>
            <person name="Preece J."/>
            <person name="Michelmore R."/>
        </authorList>
    </citation>
    <scope>NUCLEOTIDE SEQUENCE [LARGE SCALE GENOMIC DNA]</scope>
</reference>
<sequence length="145" mass="16578">MGSVQRQTSSGSDSDPRYAQIDERKRKRMISNRESARRSRMRKQKQMEDLVNEISQLENANAMIRQNIAASSQRYVELESANNVVRAQTMELTDHLRSLNSVLQIWGEISGLNVEIPEMPDPLMKPWQLPCPGQPITASADMFEM</sequence>
<dbReference type="EMBL" id="CM047736">
    <property type="protein sequence ID" value="KAJ0052979.1"/>
    <property type="molecule type" value="Genomic_DNA"/>
</dbReference>
<evidence type="ECO:0000313" key="1">
    <source>
        <dbReference type="EMBL" id="KAJ0052979.1"/>
    </source>
</evidence>
<protein>
    <submittedName>
        <fullName evidence="1">Uncharacterized protein</fullName>
    </submittedName>
</protein>
<dbReference type="Proteomes" id="UP001163603">
    <property type="component" value="Chromosome 1"/>
</dbReference>